<keyword evidence="1" id="KW-0812">Transmembrane</keyword>
<dbReference type="RefSeq" id="WP_213411133.1">
    <property type="nucleotide sequence ID" value="NZ_BOVK01000015.1"/>
</dbReference>
<comment type="caution">
    <text evidence="2">The sequence shown here is derived from an EMBL/GenBank/DDBJ whole genome shotgun (WGS) entry which is preliminary data.</text>
</comment>
<keyword evidence="1" id="KW-0472">Membrane</keyword>
<feature type="transmembrane region" description="Helical" evidence="1">
    <location>
        <begin position="12"/>
        <end position="28"/>
    </location>
</feature>
<keyword evidence="3" id="KW-1185">Reference proteome</keyword>
<proteinExistence type="predicted"/>
<reference evidence="2" key="1">
    <citation type="submission" date="2021-04" db="EMBL/GenBank/DDBJ databases">
        <title>Draft genome sequence of Xylanibacillus composti strain K13.</title>
        <authorList>
            <person name="Uke A."/>
            <person name="Chhe C."/>
            <person name="Baramee S."/>
            <person name="Kosugi A."/>
        </authorList>
    </citation>
    <scope>NUCLEOTIDE SEQUENCE</scope>
    <source>
        <strain evidence="2">K13</strain>
    </source>
</reference>
<keyword evidence="1" id="KW-1133">Transmembrane helix</keyword>
<organism evidence="2 3">
    <name type="scientific">Xylanibacillus composti</name>
    <dbReference type="NCBI Taxonomy" id="1572762"/>
    <lineage>
        <taxon>Bacteria</taxon>
        <taxon>Bacillati</taxon>
        <taxon>Bacillota</taxon>
        <taxon>Bacilli</taxon>
        <taxon>Bacillales</taxon>
        <taxon>Paenibacillaceae</taxon>
        <taxon>Xylanibacillus</taxon>
    </lineage>
</organism>
<dbReference type="Proteomes" id="UP000677918">
    <property type="component" value="Unassembled WGS sequence"/>
</dbReference>
<accession>A0A8J4M170</accession>
<feature type="transmembrane region" description="Helical" evidence="1">
    <location>
        <begin position="35"/>
        <end position="54"/>
    </location>
</feature>
<sequence>MHVFDDFRPIYISFIFILIILLISIILYKNRLGMINGFVITSISLIILIASIYMTNLAGVLTDELSMSGDAVSFYMFIMVALLSIINVVAYFYKKR</sequence>
<evidence type="ECO:0000256" key="1">
    <source>
        <dbReference type="SAM" id="Phobius"/>
    </source>
</evidence>
<feature type="transmembrane region" description="Helical" evidence="1">
    <location>
        <begin position="74"/>
        <end position="93"/>
    </location>
</feature>
<evidence type="ECO:0000313" key="3">
    <source>
        <dbReference type="Proteomes" id="UP000677918"/>
    </source>
</evidence>
<evidence type="ECO:0000313" key="2">
    <source>
        <dbReference type="EMBL" id="GIQ68565.1"/>
    </source>
</evidence>
<gene>
    <name evidence="2" type="ORF">XYCOK13_13890</name>
</gene>
<name>A0A8J4M170_9BACL</name>
<dbReference type="AlphaFoldDB" id="A0A8J4M170"/>
<dbReference type="EMBL" id="BOVK01000015">
    <property type="protein sequence ID" value="GIQ68565.1"/>
    <property type="molecule type" value="Genomic_DNA"/>
</dbReference>
<protein>
    <submittedName>
        <fullName evidence="2">Uncharacterized protein</fullName>
    </submittedName>
</protein>